<organism evidence="1 2">
    <name type="scientific">Vibrio phage ICP1</name>
    <dbReference type="NCBI Taxonomy" id="979525"/>
    <lineage>
        <taxon>Viruses</taxon>
        <taxon>Duplodnaviria</taxon>
        <taxon>Heunggongvirae</taxon>
        <taxon>Uroviricota</taxon>
        <taxon>Caudoviricetes</taxon>
        <taxon>Mohonavirus</taxon>
        <taxon>Mohonavirus ICP1</taxon>
    </lineage>
</organism>
<gene>
    <name evidence="1" type="primary">ORF24</name>
</gene>
<dbReference type="RefSeq" id="YP_004250965.1">
    <property type="nucleotide sequence ID" value="NC_015157.1"/>
</dbReference>
<dbReference type="Proteomes" id="UP000007502">
    <property type="component" value="Segment"/>
</dbReference>
<sequence length="70" mass="8401">MLSKQDAIDAAKDRNHMIDESRMIYFKPVDYSDNPIAPEQTAYRLYYWDIFGKRQKFTFWPNSVGFQGMR</sequence>
<dbReference type="OrthoDB" id="40910at10239"/>
<proteinExistence type="predicted"/>
<reference evidence="1 2" key="1">
    <citation type="journal article" date="2011" name="MBio">
        <title>Evidence of a dominant lineage of Vibrio cholerae-specific lytic bacteriophages shed by cholera patients over a 10-year period in Dhaka, Bangladesh.</title>
        <authorList>
            <person name="Seed K.D."/>
            <person name="Bodi K.L."/>
            <person name="Kropinski A.M."/>
            <person name="Ackermann H.W."/>
            <person name="Calderwood S.B."/>
            <person name="Qadri F."/>
            <person name="Camilli A."/>
        </authorList>
    </citation>
    <scope>NUCLEOTIDE SEQUENCE [LARGE SCALE GENOMIC DNA]</scope>
</reference>
<dbReference type="KEGG" id="vg:10228503"/>
<name>F1D146_9CAUD</name>
<dbReference type="GeneID" id="10228503"/>
<evidence type="ECO:0000313" key="2">
    <source>
        <dbReference type="Proteomes" id="UP000007502"/>
    </source>
</evidence>
<accession>F1D146</accession>
<keyword evidence="2" id="KW-1185">Reference proteome</keyword>
<evidence type="ECO:0000313" key="1">
    <source>
        <dbReference type="EMBL" id="ADX87840.1"/>
    </source>
</evidence>
<protein>
    <submittedName>
        <fullName evidence="1">Uncharacterized protein ORF24</fullName>
    </submittedName>
</protein>
<dbReference type="EMBL" id="HQ641347">
    <property type="protein sequence ID" value="ADX87840.1"/>
    <property type="molecule type" value="Genomic_DNA"/>
</dbReference>